<protein>
    <recommendedName>
        <fullName evidence="3">Vinculin</fullName>
    </recommendedName>
</protein>
<reference evidence="7" key="4">
    <citation type="journal article" date="2022" name="PLoS Pathog.">
        <title>Chromosome-level genome of Schistosoma haematobium underpins genome-wide explorations of molecular variation.</title>
        <authorList>
            <person name="Stroehlein A.J."/>
            <person name="Korhonen P.K."/>
            <person name="Lee V.V."/>
            <person name="Ralph S.A."/>
            <person name="Mentink-Kane M."/>
            <person name="You H."/>
            <person name="McManus D.P."/>
            <person name="Tchuente L.T."/>
            <person name="Stothard J.R."/>
            <person name="Kaur P."/>
            <person name="Dudchenko O."/>
            <person name="Aiden E.L."/>
            <person name="Yang B."/>
            <person name="Yang H."/>
            <person name="Emery A.M."/>
            <person name="Webster B.L."/>
            <person name="Brindley P.J."/>
            <person name="Rollinson D."/>
            <person name="Chang B.C.H."/>
            <person name="Gasser R.B."/>
            <person name="Young N.D."/>
        </authorList>
    </citation>
    <scope>NUCLEOTIDE SEQUENCE</scope>
</reference>
<accession>A0A922LJ37</accession>
<dbReference type="Gene3D" id="1.20.120.230">
    <property type="entry name" value="Alpha-catenin/vinculin-like"/>
    <property type="match status" value="1"/>
</dbReference>
<dbReference type="InterPro" id="IPR017997">
    <property type="entry name" value="Vinculin"/>
</dbReference>
<name>A0A922LJ37_SCHHA</name>
<keyword evidence="4" id="KW-0963">Cytoplasm</keyword>
<evidence type="ECO:0000256" key="2">
    <source>
        <dbReference type="ARBA" id="ARBA00008376"/>
    </source>
</evidence>
<proteinExistence type="inferred from homology"/>
<dbReference type="Pfam" id="PF01044">
    <property type="entry name" value="Vinculin"/>
    <property type="match status" value="1"/>
</dbReference>
<evidence type="ECO:0000256" key="1">
    <source>
        <dbReference type="ARBA" id="ARBA00004496"/>
    </source>
</evidence>
<sequence>MAIAEASLDVNRCAKVLAKECTDRRIRSNLLHLSDRILTIGNQLKILSTVKATMLGTQDDSWFEAPLQSELDCGNIIYQCCVLVFCFHASQSADCNLLFYLLFNCFMLFIFLLPIIIVVCVRNFA</sequence>
<dbReference type="RefSeq" id="XP_051068512.1">
    <property type="nucleotide sequence ID" value="XM_051215304.1"/>
</dbReference>
<comment type="subcellular location">
    <subcellularLocation>
        <location evidence="1">Cytoplasm</location>
    </subcellularLocation>
</comment>
<gene>
    <name evidence="7" type="ORF">MS3_00007047</name>
</gene>
<evidence type="ECO:0000256" key="3">
    <source>
        <dbReference type="ARBA" id="ARBA00014125"/>
    </source>
</evidence>
<organism evidence="7 8">
    <name type="scientific">Schistosoma haematobium</name>
    <name type="common">Blood fluke</name>
    <dbReference type="NCBI Taxonomy" id="6185"/>
    <lineage>
        <taxon>Eukaryota</taxon>
        <taxon>Metazoa</taxon>
        <taxon>Spiralia</taxon>
        <taxon>Lophotrochozoa</taxon>
        <taxon>Platyhelminthes</taxon>
        <taxon>Trematoda</taxon>
        <taxon>Digenea</taxon>
        <taxon>Strigeidida</taxon>
        <taxon>Schistosomatoidea</taxon>
        <taxon>Schistosomatidae</taxon>
        <taxon>Schistosoma</taxon>
    </lineage>
</organism>
<evidence type="ECO:0000256" key="4">
    <source>
        <dbReference type="ARBA" id="ARBA00022490"/>
    </source>
</evidence>
<dbReference type="Proteomes" id="UP000471633">
    <property type="component" value="Unassembled WGS sequence"/>
</dbReference>
<dbReference type="InterPro" id="IPR036723">
    <property type="entry name" value="Alpha-catenin/vinculin-like_sf"/>
</dbReference>
<dbReference type="GO" id="GO:0005737">
    <property type="term" value="C:cytoplasm"/>
    <property type="evidence" value="ECO:0007669"/>
    <property type="project" value="UniProtKB-SubCell"/>
</dbReference>
<keyword evidence="8" id="KW-1185">Reference proteome</keyword>
<evidence type="ECO:0000313" key="8">
    <source>
        <dbReference type="Proteomes" id="UP000471633"/>
    </source>
</evidence>
<dbReference type="GO" id="GO:0007155">
    <property type="term" value="P:cell adhesion"/>
    <property type="evidence" value="ECO:0007669"/>
    <property type="project" value="InterPro"/>
</dbReference>
<reference evidence="7" key="2">
    <citation type="journal article" date="2019" name="Gigascience">
        <title>High-quality Schistosoma haematobium genome achieved by single-molecule and long-range sequencing.</title>
        <authorList>
            <person name="Stroehlein A.J."/>
            <person name="Korhonen P.K."/>
            <person name="Chong T.M."/>
            <person name="Lim Y.L."/>
            <person name="Chan K.G."/>
            <person name="Webster B."/>
            <person name="Rollinson D."/>
            <person name="Brindley P.J."/>
            <person name="Gasser R.B."/>
            <person name="Young N.D."/>
        </authorList>
    </citation>
    <scope>NUCLEOTIDE SEQUENCE</scope>
</reference>
<evidence type="ECO:0000256" key="6">
    <source>
        <dbReference type="SAM" id="Phobius"/>
    </source>
</evidence>
<dbReference type="AlphaFoldDB" id="A0A922LJ37"/>
<keyword evidence="6" id="KW-1133">Transmembrane helix</keyword>
<dbReference type="EMBL" id="AMPZ03000004">
    <property type="protein sequence ID" value="KAH9585968.1"/>
    <property type="molecule type" value="Genomic_DNA"/>
</dbReference>
<dbReference type="SUPFAM" id="SSF47220">
    <property type="entry name" value="alpha-catenin/vinculin-like"/>
    <property type="match status" value="1"/>
</dbReference>
<keyword evidence="6" id="KW-0812">Transmembrane</keyword>
<dbReference type="GeneID" id="24595868"/>
<keyword evidence="5" id="KW-0009">Actin-binding</keyword>
<comment type="caution">
    <text evidence="7">The sequence shown here is derived from an EMBL/GenBank/DDBJ whole genome shotgun (WGS) entry which is preliminary data.</text>
</comment>
<reference evidence="7" key="1">
    <citation type="journal article" date="2012" name="Nat. Genet.">
        <title>Whole-genome sequence of Schistosoma haematobium.</title>
        <authorList>
            <person name="Young N.D."/>
            <person name="Jex A.R."/>
            <person name="Li B."/>
            <person name="Liu S."/>
            <person name="Yang L."/>
            <person name="Xiong Z."/>
            <person name="Li Y."/>
            <person name="Cantacessi C."/>
            <person name="Hall R.S."/>
            <person name="Xu X."/>
            <person name="Chen F."/>
            <person name="Wu X."/>
            <person name="Zerlotini A."/>
            <person name="Oliveira G."/>
            <person name="Hofmann A."/>
            <person name="Zhang G."/>
            <person name="Fang X."/>
            <person name="Kang Y."/>
            <person name="Campbell B.E."/>
            <person name="Loukas A."/>
            <person name="Ranganathan S."/>
            <person name="Rollinson D."/>
            <person name="Rinaldi G."/>
            <person name="Brindley P.J."/>
            <person name="Yang H."/>
            <person name="Wang J."/>
            <person name="Wang J."/>
            <person name="Gasser R.B."/>
        </authorList>
    </citation>
    <scope>NUCLEOTIDE SEQUENCE</scope>
</reference>
<dbReference type="InterPro" id="IPR006077">
    <property type="entry name" value="Vinculin/catenin"/>
</dbReference>
<dbReference type="CTD" id="24595868"/>
<evidence type="ECO:0000256" key="5">
    <source>
        <dbReference type="ARBA" id="ARBA00023203"/>
    </source>
</evidence>
<dbReference type="GO" id="GO:0051015">
    <property type="term" value="F:actin filament binding"/>
    <property type="evidence" value="ECO:0007669"/>
    <property type="project" value="InterPro"/>
</dbReference>
<keyword evidence="6" id="KW-0472">Membrane</keyword>
<reference evidence="7" key="3">
    <citation type="submission" date="2021-06" db="EMBL/GenBank/DDBJ databases">
        <title>Chromosome-level genome assembly for S. haematobium.</title>
        <authorList>
            <person name="Stroehlein A.J."/>
        </authorList>
    </citation>
    <scope>NUCLEOTIDE SEQUENCE</scope>
</reference>
<dbReference type="PRINTS" id="PR00806">
    <property type="entry name" value="VINCULIN"/>
</dbReference>
<dbReference type="PANTHER" id="PTHR46180">
    <property type="entry name" value="VINCULIN"/>
    <property type="match status" value="1"/>
</dbReference>
<comment type="similarity">
    <text evidence="2">Belongs to the vinculin/alpha-catenin family.</text>
</comment>
<feature type="transmembrane region" description="Helical" evidence="6">
    <location>
        <begin position="97"/>
        <end position="121"/>
    </location>
</feature>
<evidence type="ECO:0000313" key="7">
    <source>
        <dbReference type="EMBL" id="KAH9585968.1"/>
    </source>
</evidence>